<proteinExistence type="predicted"/>
<reference evidence="2 3" key="1">
    <citation type="submission" date="2019-02" db="EMBL/GenBank/DDBJ databases">
        <title>Bacterial novel species Emticicia sp. 17J42-9 isolated from soil.</title>
        <authorList>
            <person name="Jung H.-Y."/>
        </authorList>
    </citation>
    <scope>NUCLEOTIDE SEQUENCE [LARGE SCALE GENOMIC DNA]</scope>
    <source>
        <strain evidence="2 3">17J42-9</strain>
    </source>
</reference>
<dbReference type="Gene3D" id="2.70.70.10">
    <property type="entry name" value="Glucose Permease (Domain IIA)"/>
    <property type="match status" value="1"/>
</dbReference>
<organism evidence="2 3">
    <name type="scientific">Emticicia agri</name>
    <dbReference type="NCBI Taxonomy" id="2492393"/>
    <lineage>
        <taxon>Bacteria</taxon>
        <taxon>Pseudomonadati</taxon>
        <taxon>Bacteroidota</taxon>
        <taxon>Cytophagia</taxon>
        <taxon>Cytophagales</taxon>
        <taxon>Leadbetterellaceae</taxon>
        <taxon>Emticicia</taxon>
    </lineage>
</organism>
<sequence length="147" mass="16191">MPVKGAPKASYNQQSYWYYPWGTSGTHKGVDIFAPKGVAVNSATKGLVIYNGTLGKGGKVVMVLGPKWRIHYYAHLDTVTAKIFSYVNGQDTIGTIGHTGNAKGKAPHLHYSLITLFPYVWQIDGSKQGWKKMFYLNPIVLLNQATS</sequence>
<dbReference type="SUPFAM" id="SSF51261">
    <property type="entry name" value="Duplicated hybrid motif"/>
    <property type="match status" value="1"/>
</dbReference>
<accession>A0A4Q5M0A6</accession>
<dbReference type="PANTHER" id="PTHR21666">
    <property type="entry name" value="PEPTIDASE-RELATED"/>
    <property type="match status" value="1"/>
</dbReference>
<comment type="caution">
    <text evidence="2">The sequence shown here is derived from an EMBL/GenBank/DDBJ whole genome shotgun (WGS) entry which is preliminary data.</text>
</comment>
<dbReference type="OrthoDB" id="9810477at2"/>
<feature type="domain" description="M23ase beta-sheet core" evidence="1">
    <location>
        <begin position="26"/>
        <end position="113"/>
    </location>
</feature>
<gene>
    <name evidence="2" type="ORF">EWM59_11375</name>
</gene>
<dbReference type="InterPro" id="IPR050570">
    <property type="entry name" value="Cell_wall_metabolism_enzyme"/>
</dbReference>
<dbReference type="Pfam" id="PF01551">
    <property type="entry name" value="Peptidase_M23"/>
    <property type="match status" value="1"/>
</dbReference>
<dbReference type="Proteomes" id="UP000293162">
    <property type="component" value="Unassembled WGS sequence"/>
</dbReference>
<dbReference type="PANTHER" id="PTHR21666:SF268">
    <property type="entry name" value="PEPTIDASE M23 DOMAIN-CONTAINING PROTEIN"/>
    <property type="match status" value="1"/>
</dbReference>
<name>A0A4Q5M0A6_9BACT</name>
<keyword evidence="3" id="KW-1185">Reference proteome</keyword>
<evidence type="ECO:0000313" key="2">
    <source>
        <dbReference type="EMBL" id="RYU95562.1"/>
    </source>
</evidence>
<dbReference type="InterPro" id="IPR016047">
    <property type="entry name" value="M23ase_b-sheet_dom"/>
</dbReference>
<dbReference type="InterPro" id="IPR011055">
    <property type="entry name" value="Dup_hybrid_motif"/>
</dbReference>
<evidence type="ECO:0000259" key="1">
    <source>
        <dbReference type="Pfam" id="PF01551"/>
    </source>
</evidence>
<dbReference type="EMBL" id="SEWF01000014">
    <property type="protein sequence ID" value="RYU95562.1"/>
    <property type="molecule type" value="Genomic_DNA"/>
</dbReference>
<dbReference type="AlphaFoldDB" id="A0A4Q5M0A6"/>
<dbReference type="CDD" id="cd12797">
    <property type="entry name" value="M23_peptidase"/>
    <property type="match status" value="1"/>
</dbReference>
<evidence type="ECO:0000313" key="3">
    <source>
        <dbReference type="Proteomes" id="UP000293162"/>
    </source>
</evidence>
<protein>
    <submittedName>
        <fullName evidence="2">M23 family metallopeptidase</fullName>
    </submittedName>
</protein>
<dbReference type="GO" id="GO:0004222">
    <property type="term" value="F:metalloendopeptidase activity"/>
    <property type="evidence" value="ECO:0007669"/>
    <property type="project" value="TreeGrafter"/>
</dbReference>